<proteinExistence type="predicted"/>
<dbReference type="Proteomes" id="UP000094020">
    <property type="component" value="Chromosome 4"/>
</dbReference>
<dbReference type="GeneID" id="30169781"/>
<dbReference type="EMBL" id="CP144522">
    <property type="protein sequence ID" value="WWC69640.1"/>
    <property type="molecule type" value="Genomic_DNA"/>
</dbReference>
<protein>
    <recommendedName>
        <fullName evidence="2">Protein CPL1-like domain-containing protein</fullName>
    </recommendedName>
</protein>
<reference evidence="4" key="2">
    <citation type="submission" date="2013-07" db="EMBL/GenBank/DDBJ databases">
        <authorList>
            <consortium name="The Broad Institute Genome Sequencing Platform"/>
            <person name="Cuomo C."/>
            <person name="Litvintseva A."/>
            <person name="Chen Y."/>
            <person name="Heitman J."/>
            <person name="Sun S."/>
            <person name="Springer D."/>
            <person name="Dromer F."/>
            <person name="Young S.K."/>
            <person name="Zeng Q."/>
            <person name="Gargeya S."/>
            <person name="Fitzgerald M."/>
            <person name="Abouelleil A."/>
            <person name="Alvarado L."/>
            <person name="Berlin A.M."/>
            <person name="Chapman S.B."/>
            <person name="Dewar J."/>
            <person name="Goldberg J."/>
            <person name="Griggs A."/>
            <person name="Gujja S."/>
            <person name="Hansen M."/>
            <person name="Howarth C."/>
            <person name="Imamovic A."/>
            <person name="Larimer J."/>
            <person name="McCowan C."/>
            <person name="Murphy C."/>
            <person name="Pearson M."/>
            <person name="Priest M."/>
            <person name="Roberts A."/>
            <person name="Saif S."/>
            <person name="Shea T."/>
            <person name="Sykes S."/>
            <person name="Wortman J."/>
            <person name="Nusbaum C."/>
            <person name="Birren B."/>
        </authorList>
    </citation>
    <scope>NUCLEOTIDE SEQUENCE</scope>
    <source>
        <strain evidence="4">CBS 10737</strain>
    </source>
</reference>
<dbReference type="AlphaFoldDB" id="A0A1B9I9J2"/>
<dbReference type="PANTHER" id="PTHR35192">
    <property type="entry name" value="PROTEIN, PUTATIVE-RELATED"/>
    <property type="match status" value="1"/>
</dbReference>
<dbReference type="Pfam" id="PF21671">
    <property type="entry name" value="CPL1-like"/>
    <property type="match status" value="1"/>
</dbReference>
<keyword evidence="1" id="KW-0732">Signal</keyword>
<evidence type="ECO:0000313" key="4">
    <source>
        <dbReference type="EMBL" id="WWC69640.1"/>
    </source>
</evidence>
<organism evidence="3">
    <name type="scientific">Kwoniella pini CBS 10737</name>
    <dbReference type="NCBI Taxonomy" id="1296096"/>
    <lineage>
        <taxon>Eukaryota</taxon>
        <taxon>Fungi</taxon>
        <taxon>Dikarya</taxon>
        <taxon>Basidiomycota</taxon>
        <taxon>Agaricomycotina</taxon>
        <taxon>Tremellomycetes</taxon>
        <taxon>Tremellales</taxon>
        <taxon>Cryptococcaceae</taxon>
        <taxon>Kwoniella</taxon>
    </lineage>
</organism>
<reference evidence="3" key="1">
    <citation type="submission" date="2013-07" db="EMBL/GenBank/DDBJ databases">
        <title>The Genome Sequence of Cryptococcus pinus CBS10737.</title>
        <authorList>
            <consortium name="The Broad Institute Genome Sequencing Platform"/>
            <person name="Cuomo C."/>
            <person name="Litvintseva A."/>
            <person name="Chen Y."/>
            <person name="Heitman J."/>
            <person name="Sun S."/>
            <person name="Springer D."/>
            <person name="Dromer F."/>
            <person name="Young S.K."/>
            <person name="Zeng Q."/>
            <person name="Gargeya S."/>
            <person name="Fitzgerald M."/>
            <person name="Abouelleil A."/>
            <person name="Alvarado L."/>
            <person name="Berlin A.M."/>
            <person name="Chapman S.B."/>
            <person name="Dewar J."/>
            <person name="Goldberg J."/>
            <person name="Griggs A."/>
            <person name="Gujja S."/>
            <person name="Hansen M."/>
            <person name="Howarth C."/>
            <person name="Imamovic A."/>
            <person name="Larimer J."/>
            <person name="McCowan C."/>
            <person name="Murphy C."/>
            <person name="Pearson M."/>
            <person name="Priest M."/>
            <person name="Roberts A."/>
            <person name="Saif S."/>
            <person name="Shea T."/>
            <person name="Sykes S."/>
            <person name="Wortman J."/>
            <person name="Nusbaum C."/>
            <person name="Birren B."/>
        </authorList>
    </citation>
    <scope>NUCLEOTIDE SEQUENCE [LARGE SCALE GENOMIC DNA]</scope>
    <source>
        <strain evidence="3">CBS 10737</strain>
    </source>
</reference>
<evidence type="ECO:0000313" key="5">
    <source>
        <dbReference type="Proteomes" id="UP000094020"/>
    </source>
</evidence>
<dbReference type="OrthoDB" id="2564553at2759"/>
<dbReference type="KEGG" id="kpin:30169781"/>
<feature type="signal peptide" evidence="1">
    <location>
        <begin position="1"/>
        <end position="21"/>
    </location>
</feature>
<feature type="chain" id="PRO_5008628491" description="Protein CPL1-like domain-containing protein" evidence="1">
    <location>
        <begin position="22"/>
        <end position="293"/>
    </location>
</feature>
<evidence type="ECO:0000256" key="1">
    <source>
        <dbReference type="SAM" id="SignalP"/>
    </source>
</evidence>
<dbReference type="InterPro" id="IPR038955">
    <property type="entry name" value="PriA/CPL1_fungi"/>
</dbReference>
<feature type="domain" description="Protein CPL1-like" evidence="2">
    <location>
        <begin position="225"/>
        <end position="286"/>
    </location>
</feature>
<dbReference type="EMBL" id="KI894008">
    <property type="protein sequence ID" value="OCF52127.1"/>
    <property type="molecule type" value="Genomic_DNA"/>
</dbReference>
<evidence type="ECO:0000259" key="2">
    <source>
        <dbReference type="Pfam" id="PF21671"/>
    </source>
</evidence>
<dbReference type="RefSeq" id="XP_019013346.1">
    <property type="nucleotide sequence ID" value="XM_019153185.1"/>
</dbReference>
<gene>
    <name evidence="3" type="ORF">I206_01412</name>
    <name evidence="4" type="ORF">I206_103583</name>
</gene>
<dbReference type="STRING" id="1296096.A0A1B9I9J2"/>
<accession>A0A1B9I9J2</accession>
<keyword evidence="5" id="KW-1185">Reference proteome</keyword>
<sequence>MSRLRLIHIGVIIICLPKVLSNYVGCFSREVLEGGQLEDITATGIDCQAICYNQDKLYSYGYQESVNQASYKSWCFCTDQAPDPNYLVADCNVDNGLTVIVPYQFAYHFVWYNCHSFIPSTPGTVVNSARDCWALCNPYSWAGVVYDQIDPDIITCRCYQYDDHPWYGTPAAECLPGSWFIYNHYPQPSGAVRRRVRASQMALSDGRCPTGLTACGIPGATEDSYECIDTKLELEHCGGWAHALALESGNTGVNCTALEGVTQNGVTCLAGECLIFACQEGYSLFNNGCIPDS</sequence>
<evidence type="ECO:0000313" key="3">
    <source>
        <dbReference type="EMBL" id="OCF52127.1"/>
    </source>
</evidence>
<dbReference type="InterPro" id="IPR048661">
    <property type="entry name" value="CPL1-like"/>
</dbReference>
<dbReference type="PANTHER" id="PTHR35192:SF2">
    <property type="entry name" value="APPLE DOMAIN-CONTAINING PROTEIN"/>
    <property type="match status" value="1"/>
</dbReference>
<reference evidence="4" key="4">
    <citation type="submission" date="2024-02" db="EMBL/GenBank/DDBJ databases">
        <title>Comparative genomics of Cryptococcus and Kwoniella reveals pathogenesis evolution and contrasting modes of karyotype evolution via chromosome fusion or intercentromeric recombination.</title>
        <authorList>
            <person name="Coelho M.A."/>
            <person name="David-Palma M."/>
            <person name="Shea T."/>
            <person name="Bowers K."/>
            <person name="McGinley-Smith S."/>
            <person name="Mohammad A.W."/>
            <person name="Gnirke A."/>
            <person name="Yurkov A.M."/>
            <person name="Nowrousian M."/>
            <person name="Sun S."/>
            <person name="Cuomo C.A."/>
            <person name="Heitman J."/>
        </authorList>
    </citation>
    <scope>NUCLEOTIDE SEQUENCE</scope>
    <source>
        <strain evidence="4">CBS 10737</strain>
    </source>
</reference>
<reference evidence="3" key="3">
    <citation type="submission" date="2016-07" db="EMBL/GenBank/DDBJ databases">
        <title>Evolution of pathogenesis and genome organization in the Tremellales.</title>
        <authorList>
            <person name="Cuomo C."/>
            <person name="Litvintseva A."/>
            <person name="Heitman J."/>
            <person name="Chen Y."/>
            <person name="Sun S."/>
            <person name="Springer D."/>
            <person name="Dromer F."/>
            <person name="Young S."/>
            <person name="Zeng Q."/>
            <person name="Chapman S."/>
            <person name="Gujja S."/>
            <person name="Saif S."/>
            <person name="Birren B."/>
        </authorList>
    </citation>
    <scope>NUCLEOTIDE SEQUENCE</scope>
    <source>
        <strain evidence="3">CBS 10737</strain>
    </source>
</reference>
<name>A0A1B9I9J2_9TREE</name>